<feature type="domain" description="DUF7029" evidence="3">
    <location>
        <begin position="69"/>
        <end position="156"/>
    </location>
</feature>
<sequence length="850" mass="92241">MVPPHLSILCCIFLLGQLVYAHKHPDPLILHPTVHPNLNRSDPAHLVPSEGGNTPLSRSACPHPGRPHSASVKSTECDSTSSTITVTFTTHAAWAMAVENWKQHPKFLLVAFADSCGGGRESGERSAHFLRHITVSAAKLQVVGQMEELTLTDAIHPDRDVTIDMDTFKAHDRATQRSSGPARRFIDFPIGGRDPTKDVFSANPRSDGSQPDNSATDTNVPDESQTTTSEVLAEDDDLSEFLPPNYNETEQDSDETMIIPAADVDFDKRTEPGSADARTGLQARACSGFFECNILPIFKVVLPEPVYILIHGTYVLAAQGAAAALKTTAENILSLLPFNTLNYSPSGVAKFDTNKTFPMTKTDEFNWAYPIPNPVSSITYTSKSGKEVAGKFDIYCVGCRVNGVLISSHVAPSNFFSANIASVLQFIQFRSKFVFTKSNGLSVAQVGVLDGTIDFSAGLGVVLDLEYSIPLLEQNIGTIPLSPLTLAGIIVVGPYVSLDAGVKLTVSAKGKVLARIARTLSKIRANLDLVHPEYNEGFQWTTTEPAPLLSVNLTGSATVTPYVSASLMFGINILKGKFEASGGVEAKASLPVTISAHIVKTETTSVDFNQTCPGLNVSVDAKLEIGAVVKAGQYSKPFPITEFAENKYNNCIPLTEALQTPNLIPDTMLSLPPLTNPNHTYAAVVAYEDEGKYASLRWRKKSRYGEVYVEAQATNFSVHQIFIAANDTGTLGVVGSFDDRFLCYNATYMALHNYASLHLIPKAYIADPLPGIVPIVLRTEKDRNGGDDFVIGVGLGNDEIFALRACDVYGKHPDRNNQPVLLFELGQSIVLVRYNETRRYCDPIVLKIET</sequence>
<evidence type="ECO:0000256" key="2">
    <source>
        <dbReference type="SAM" id="SignalP"/>
    </source>
</evidence>
<feature type="chain" id="PRO_5034271131" description="DUF7029 domain-containing protein" evidence="2">
    <location>
        <begin position="22"/>
        <end position="850"/>
    </location>
</feature>
<dbReference type="OrthoDB" id="160645at2759"/>
<evidence type="ECO:0000259" key="3">
    <source>
        <dbReference type="Pfam" id="PF22974"/>
    </source>
</evidence>
<keyword evidence="2" id="KW-0732">Signal</keyword>
<reference evidence="4" key="1">
    <citation type="submission" date="2020-05" db="EMBL/GenBank/DDBJ databases">
        <title>Mycena genomes resolve the evolution of fungal bioluminescence.</title>
        <authorList>
            <person name="Tsai I.J."/>
        </authorList>
    </citation>
    <scope>NUCLEOTIDE SEQUENCE</scope>
    <source>
        <strain evidence="4">CCC161011</strain>
    </source>
</reference>
<feature type="region of interest" description="Disordered" evidence="1">
    <location>
        <begin position="40"/>
        <end position="76"/>
    </location>
</feature>
<evidence type="ECO:0000256" key="1">
    <source>
        <dbReference type="SAM" id="MobiDB-lite"/>
    </source>
</evidence>
<dbReference type="InterPro" id="IPR054293">
    <property type="entry name" value="DUF7029"/>
</dbReference>
<feature type="compositionally biased region" description="Polar residues" evidence="1">
    <location>
        <begin position="203"/>
        <end position="230"/>
    </location>
</feature>
<accession>A0A8H7D7G5</accession>
<dbReference type="EMBL" id="JACAZI010000004">
    <property type="protein sequence ID" value="KAF7362232.1"/>
    <property type="molecule type" value="Genomic_DNA"/>
</dbReference>
<feature type="region of interest" description="Disordered" evidence="1">
    <location>
        <begin position="172"/>
        <end position="255"/>
    </location>
</feature>
<dbReference type="Pfam" id="PF22974">
    <property type="entry name" value="DUF7029"/>
    <property type="match status" value="1"/>
</dbReference>
<dbReference type="AlphaFoldDB" id="A0A8H7D7G5"/>
<comment type="caution">
    <text evidence="4">The sequence shown here is derived from an EMBL/GenBank/DDBJ whole genome shotgun (WGS) entry which is preliminary data.</text>
</comment>
<evidence type="ECO:0000313" key="5">
    <source>
        <dbReference type="Proteomes" id="UP000620124"/>
    </source>
</evidence>
<proteinExistence type="predicted"/>
<gene>
    <name evidence="4" type="ORF">MVEN_00569400</name>
</gene>
<feature type="signal peptide" evidence="2">
    <location>
        <begin position="1"/>
        <end position="21"/>
    </location>
</feature>
<protein>
    <recommendedName>
        <fullName evidence="3">DUF7029 domain-containing protein</fullName>
    </recommendedName>
</protein>
<dbReference type="Proteomes" id="UP000620124">
    <property type="component" value="Unassembled WGS sequence"/>
</dbReference>
<name>A0A8H7D7G5_9AGAR</name>
<keyword evidence="5" id="KW-1185">Reference proteome</keyword>
<evidence type="ECO:0000313" key="4">
    <source>
        <dbReference type="EMBL" id="KAF7362232.1"/>
    </source>
</evidence>
<organism evidence="4 5">
    <name type="scientific">Mycena venus</name>
    <dbReference type="NCBI Taxonomy" id="2733690"/>
    <lineage>
        <taxon>Eukaryota</taxon>
        <taxon>Fungi</taxon>
        <taxon>Dikarya</taxon>
        <taxon>Basidiomycota</taxon>
        <taxon>Agaricomycotina</taxon>
        <taxon>Agaricomycetes</taxon>
        <taxon>Agaricomycetidae</taxon>
        <taxon>Agaricales</taxon>
        <taxon>Marasmiineae</taxon>
        <taxon>Mycenaceae</taxon>
        <taxon>Mycena</taxon>
    </lineage>
</organism>